<dbReference type="GO" id="GO:0043190">
    <property type="term" value="C:ATP-binding cassette (ABC) transporter complex"/>
    <property type="evidence" value="ECO:0007669"/>
    <property type="project" value="InterPro"/>
</dbReference>
<proteinExistence type="predicted"/>
<keyword evidence="2" id="KW-0547">Nucleotide-binding</keyword>
<dbReference type="GO" id="GO:0005524">
    <property type="term" value="F:ATP binding"/>
    <property type="evidence" value="ECO:0007669"/>
    <property type="project" value="UniProtKB-KW"/>
</dbReference>
<dbReference type="AlphaFoldDB" id="A0A1G7Q9T3"/>
<dbReference type="SMART" id="SM00382">
    <property type="entry name" value="AAA"/>
    <property type="match status" value="1"/>
</dbReference>
<dbReference type="InterPro" id="IPR050093">
    <property type="entry name" value="ABC_SmlMolc_Importer"/>
</dbReference>
<dbReference type="PANTHER" id="PTHR42781">
    <property type="entry name" value="SPERMIDINE/PUTRESCINE IMPORT ATP-BINDING PROTEIN POTA"/>
    <property type="match status" value="1"/>
</dbReference>
<dbReference type="RefSeq" id="WP_093083658.1">
    <property type="nucleotide sequence ID" value="NZ_FNBE01000008.1"/>
</dbReference>
<keyword evidence="3 7" id="KW-0067">ATP-binding</keyword>
<dbReference type="PANTHER" id="PTHR42781:SF4">
    <property type="entry name" value="SPERMIDINE_PUTRESCINE IMPORT ATP-BINDING PROTEIN POTA"/>
    <property type="match status" value="1"/>
</dbReference>
<dbReference type="EMBL" id="FNBE01000008">
    <property type="protein sequence ID" value="SDF95292.1"/>
    <property type="molecule type" value="Genomic_DNA"/>
</dbReference>
<dbReference type="FunFam" id="3.40.50.300:FF:000425">
    <property type="entry name" value="Probable ABC transporter, ATP-binding subunit"/>
    <property type="match status" value="1"/>
</dbReference>
<dbReference type="InterPro" id="IPR003439">
    <property type="entry name" value="ABC_transporter-like_ATP-bd"/>
</dbReference>
<dbReference type="InterPro" id="IPR013611">
    <property type="entry name" value="Transp-assoc_OB_typ2"/>
</dbReference>
<feature type="region of interest" description="Disordered" evidence="5">
    <location>
        <begin position="320"/>
        <end position="340"/>
    </location>
</feature>
<dbReference type="PROSITE" id="PS00211">
    <property type="entry name" value="ABC_TRANSPORTER_1"/>
    <property type="match status" value="1"/>
</dbReference>
<dbReference type="SUPFAM" id="SSF52540">
    <property type="entry name" value="P-loop containing nucleoside triphosphate hydrolases"/>
    <property type="match status" value="1"/>
</dbReference>
<dbReference type="Pfam" id="PF08402">
    <property type="entry name" value="TOBE_2"/>
    <property type="match status" value="1"/>
</dbReference>
<evidence type="ECO:0000256" key="1">
    <source>
        <dbReference type="ARBA" id="ARBA00022448"/>
    </source>
</evidence>
<evidence type="ECO:0000313" key="8">
    <source>
        <dbReference type="Proteomes" id="UP000198967"/>
    </source>
</evidence>
<dbReference type="Proteomes" id="UP000198967">
    <property type="component" value="Unassembled WGS sequence"/>
</dbReference>
<dbReference type="InterPro" id="IPR027417">
    <property type="entry name" value="P-loop_NTPase"/>
</dbReference>
<dbReference type="EC" id="7.6.2.9" evidence="4"/>
<dbReference type="Gene3D" id="3.40.50.300">
    <property type="entry name" value="P-loop containing nucleotide triphosphate hydrolases"/>
    <property type="match status" value="1"/>
</dbReference>
<dbReference type="Pfam" id="PF00005">
    <property type="entry name" value="ABC_tran"/>
    <property type="match status" value="1"/>
</dbReference>
<evidence type="ECO:0000256" key="2">
    <source>
        <dbReference type="ARBA" id="ARBA00022741"/>
    </source>
</evidence>
<protein>
    <recommendedName>
        <fullName evidence="4">ABC-type quaternary amine transporter</fullName>
        <ecNumber evidence="4">7.6.2.9</ecNumber>
    </recommendedName>
</protein>
<dbReference type="PROSITE" id="PS50893">
    <property type="entry name" value="ABC_TRANSPORTER_2"/>
    <property type="match status" value="1"/>
</dbReference>
<evidence type="ECO:0000313" key="7">
    <source>
        <dbReference type="EMBL" id="SDF95292.1"/>
    </source>
</evidence>
<evidence type="ECO:0000256" key="5">
    <source>
        <dbReference type="SAM" id="MobiDB-lite"/>
    </source>
</evidence>
<evidence type="ECO:0000256" key="3">
    <source>
        <dbReference type="ARBA" id="ARBA00022840"/>
    </source>
</evidence>
<gene>
    <name evidence="7" type="ORF">SAMN05216377_10813</name>
</gene>
<dbReference type="InterPro" id="IPR008995">
    <property type="entry name" value="Mo/tungstate-bd_C_term_dom"/>
</dbReference>
<dbReference type="InterPro" id="IPR003593">
    <property type="entry name" value="AAA+_ATPase"/>
</dbReference>
<dbReference type="STRING" id="366584.SAMN05216377_10813"/>
<dbReference type="InterPro" id="IPR017871">
    <property type="entry name" value="ABC_transporter-like_CS"/>
</dbReference>
<organism evidence="7 8">
    <name type="scientific">Pseudonocardia oroxyli</name>
    <dbReference type="NCBI Taxonomy" id="366584"/>
    <lineage>
        <taxon>Bacteria</taxon>
        <taxon>Bacillati</taxon>
        <taxon>Actinomycetota</taxon>
        <taxon>Actinomycetes</taxon>
        <taxon>Pseudonocardiales</taxon>
        <taxon>Pseudonocardiaceae</taxon>
        <taxon>Pseudonocardia</taxon>
    </lineage>
</organism>
<dbReference type="GO" id="GO:0016887">
    <property type="term" value="F:ATP hydrolysis activity"/>
    <property type="evidence" value="ECO:0007669"/>
    <property type="project" value="InterPro"/>
</dbReference>
<name>A0A1G7Q9T3_PSEOR</name>
<keyword evidence="1" id="KW-0813">Transport</keyword>
<feature type="domain" description="ABC transporter" evidence="6">
    <location>
        <begin position="3"/>
        <end position="223"/>
    </location>
</feature>
<dbReference type="OrthoDB" id="7838608at2"/>
<accession>A0A1G7Q9T3</accession>
<evidence type="ECO:0000259" key="6">
    <source>
        <dbReference type="PROSITE" id="PS50893"/>
    </source>
</evidence>
<sequence>MSLSLTGLHAGYGRAEVLHGIDLDVGPGELVSVLGASGSGKTTLLRVVAGLHPATSGTVSLDGRDVTRLRPEKRRIGLVPQEGALFGHLDVARNVEYGARGRAAELLELVGLGGFEKRMPHELSGGQRQRVALARALAPGPAAVLLDEPFAGLDAALRSEVRADVARVLRECGATAVLITHDQDEALSVSDRVAVLHAGVLVQTATPRELYRSPATAWVAGFVGEAALLPGVSDGRCVRTVLGDLPVRSGSAGEVLAVLRPEDLRLGEGVPATVRSVDYLGHSALARVELANGTRLTARLPDAPAPGTAVQLRVAEAVHTVPPPSANSEVSPGTRGRRSG</sequence>
<keyword evidence="8" id="KW-1185">Reference proteome</keyword>
<dbReference type="GO" id="GO:0015418">
    <property type="term" value="F:ABC-type quaternary ammonium compound transporting activity"/>
    <property type="evidence" value="ECO:0007669"/>
    <property type="project" value="UniProtKB-EC"/>
</dbReference>
<evidence type="ECO:0000256" key="4">
    <source>
        <dbReference type="ARBA" id="ARBA00066388"/>
    </source>
</evidence>
<reference evidence="7 8" key="1">
    <citation type="submission" date="2016-10" db="EMBL/GenBank/DDBJ databases">
        <authorList>
            <person name="de Groot N.N."/>
        </authorList>
    </citation>
    <scope>NUCLEOTIDE SEQUENCE [LARGE SCALE GENOMIC DNA]</scope>
    <source>
        <strain evidence="7 8">CGMCC 4.3143</strain>
    </source>
</reference>
<dbReference type="SUPFAM" id="SSF50331">
    <property type="entry name" value="MOP-like"/>
    <property type="match status" value="1"/>
</dbReference>